<evidence type="ECO:0008006" key="4">
    <source>
        <dbReference type="Google" id="ProtNLM"/>
    </source>
</evidence>
<reference evidence="3" key="1">
    <citation type="journal article" date="2013" name="Nature">
        <title>Pan genome of the phytoplankton Emiliania underpins its global distribution.</title>
        <authorList>
            <person name="Read B.A."/>
            <person name="Kegel J."/>
            <person name="Klute M.J."/>
            <person name="Kuo A."/>
            <person name="Lefebvre S.C."/>
            <person name="Maumus F."/>
            <person name="Mayer C."/>
            <person name="Miller J."/>
            <person name="Monier A."/>
            <person name="Salamov A."/>
            <person name="Young J."/>
            <person name="Aguilar M."/>
            <person name="Claverie J.M."/>
            <person name="Frickenhaus S."/>
            <person name="Gonzalez K."/>
            <person name="Herman E.K."/>
            <person name="Lin Y.C."/>
            <person name="Napier J."/>
            <person name="Ogata H."/>
            <person name="Sarno A.F."/>
            <person name="Shmutz J."/>
            <person name="Schroeder D."/>
            <person name="de Vargas C."/>
            <person name="Verret F."/>
            <person name="von Dassow P."/>
            <person name="Valentin K."/>
            <person name="Van de Peer Y."/>
            <person name="Wheeler G."/>
            <person name="Dacks J.B."/>
            <person name="Delwiche C.F."/>
            <person name="Dyhrman S.T."/>
            <person name="Glockner G."/>
            <person name="John U."/>
            <person name="Richards T."/>
            <person name="Worden A.Z."/>
            <person name="Zhang X."/>
            <person name="Grigoriev I.V."/>
            <person name="Allen A.E."/>
            <person name="Bidle K."/>
            <person name="Borodovsky M."/>
            <person name="Bowler C."/>
            <person name="Brownlee C."/>
            <person name="Cock J.M."/>
            <person name="Elias M."/>
            <person name="Gladyshev V.N."/>
            <person name="Groth M."/>
            <person name="Guda C."/>
            <person name="Hadaegh A."/>
            <person name="Iglesias-Rodriguez M.D."/>
            <person name="Jenkins J."/>
            <person name="Jones B.M."/>
            <person name="Lawson T."/>
            <person name="Leese F."/>
            <person name="Lindquist E."/>
            <person name="Lobanov A."/>
            <person name="Lomsadze A."/>
            <person name="Malik S.B."/>
            <person name="Marsh M.E."/>
            <person name="Mackinder L."/>
            <person name="Mock T."/>
            <person name="Mueller-Roeber B."/>
            <person name="Pagarete A."/>
            <person name="Parker M."/>
            <person name="Probert I."/>
            <person name="Quesneville H."/>
            <person name="Raines C."/>
            <person name="Rensing S.A."/>
            <person name="Riano-Pachon D.M."/>
            <person name="Richier S."/>
            <person name="Rokitta S."/>
            <person name="Shiraiwa Y."/>
            <person name="Soanes D.M."/>
            <person name="van der Giezen M."/>
            <person name="Wahlund T.M."/>
            <person name="Williams B."/>
            <person name="Wilson W."/>
            <person name="Wolfe G."/>
            <person name="Wurch L.L."/>
        </authorList>
    </citation>
    <scope>NUCLEOTIDE SEQUENCE</scope>
</reference>
<organism evidence="2 3">
    <name type="scientific">Emiliania huxleyi (strain CCMP1516)</name>
    <dbReference type="NCBI Taxonomy" id="280463"/>
    <lineage>
        <taxon>Eukaryota</taxon>
        <taxon>Haptista</taxon>
        <taxon>Haptophyta</taxon>
        <taxon>Prymnesiophyceae</taxon>
        <taxon>Isochrysidales</taxon>
        <taxon>Noelaerhabdaceae</taxon>
        <taxon>Emiliania</taxon>
    </lineage>
</organism>
<evidence type="ECO:0000256" key="1">
    <source>
        <dbReference type="SAM" id="MobiDB-lite"/>
    </source>
</evidence>
<dbReference type="EnsemblProtists" id="EOD28132">
    <property type="protein sequence ID" value="EOD28132"/>
    <property type="gene ID" value="EMIHUDRAFT_468734"/>
</dbReference>
<evidence type="ECO:0000313" key="3">
    <source>
        <dbReference type="Proteomes" id="UP000013827"/>
    </source>
</evidence>
<accession>A0A0D3JX97</accession>
<reference evidence="2" key="2">
    <citation type="submission" date="2024-10" db="UniProtKB">
        <authorList>
            <consortium name="EnsemblProtists"/>
        </authorList>
    </citation>
    <scope>IDENTIFICATION</scope>
</reference>
<dbReference type="AlphaFoldDB" id="A0A0D3JX97"/>
<feature type="region of interest" description="Disordered" evidence="1">
    <location>
        <begin position="1"/>
        <end position="31"/>
    </location>
</feature>
<dbReference type="KEGG" id="ehx:EMIHUDRAFT_468734"/>
<dbReference type="PaxDb" id="2903-EOD28132"/>
<dbReference type="Proteomes" id="UP000013827">
    <property type="component" value="Unassembled WGS sequence"/>
</dbReference>
<keyword evidence="3" id="KW-1185">Reference proteome</keyword>
<sequence length="247" mass="26703">MSSPSAAVPHPDRKPAGKLATREPAAAAAPPPAAVAAQAAAQRISVRISMAEGQAETSCVVCLQPCSSKACSCSYMHKDCAEQYAKTFSAAKCKVCGVGFEPSRLNKRKIDDEDRRGEELARKRARERAATERATNLEWARLVAPSAAHILLRHYRHAEEESGPGAAEVRPLCFDSVVLSLVHSGEQYLDDLSERLCDTQPQSTVEAAVSRLRSIADDLMTEGVDASCGALFMRLFNQVLERRLGPP</sequence>
<evidence type="ECO:0000313" key="2">
    <source>
        <dbReference type="EnsemblProtists" id="EOD28132"/>
    </source>
</evidence>
<dbReference type="GeneID" id="17273677"/>
<protein>
    <recommendedName>
        <fullName evidence="4">RING-CH-type domain-containing protein</fullName>
    </recommendedName>
</protein>
<dbReference type="RefSeq" id="XP_005780561.1">
    <property type="nucleotide sequence ID" value="XM_005780504.1"/>
</dbReference>
<dbReference type="HOGENOM" id="CLU_1126269_0_0_1"/>
<name>A0A0D3JX97_EMIH1</name>
<proteinExistence type="predicted"/>